<dbReference type="EMBL" id="JARKNE010000004">
    <property type="protein sequence ID" value="KAK5835874.1"/>
    <property type="molecule type" value="Genomic_DNA"/>
</dbReference>
<reference evidence="2 3" key="1">
    <citation type="submission" date="2023-03" db="EMBL/GenBank/DDBJ databases">
        <title>WGS of Gossypium arboreum.</title>
        <authorList>
            <person name="Yu D."/>
        </authorList>
    </citation>
    <scope>NUCLEOTIDE SEQUENCE [LARGE SCALE GENOMIC DNA]</scope>
    <source>
        <tissue evidence="2">Leaf</tissue>
    </source>
</reference>
<organism evidence="2 3">
    <name type="scientific">Gossypium arboreum</name>
    <name type="common">Tree cotton</name>
    <name type="synonym">Gossypium nanking</name>
    <dbReference type="NCBI Taxonomy" id="29729"/>
    <lineage>
        <taxon>Eukaryota</taxon>
        <taxon>Viridiplantae</taxon>
        <taxon>Streptophyta</taxon>
        <taxon>Embryophyta</taxon>
        <taxon>Tracheophyta</taxon>
        <taxon>Spermatophyta</taxon>
        <taxon>Magnoliopsida</taxon>
        <taxon>eudicotyledons</taxon>
        <taxon>Gunneridae</taxon>
        <taxon>Pentapetalae</taxon>
        <taxon>rosids</taxon>
        <taxon>malvids</taxon>
        <taxon>Malvales</taxon>
        <taxon>Malvaceae</taxon>
        <taxon>Malvoideae</taxon>
        <taxon>Gossypium</taxon>
    </lineage>
</organism>
<evidence type="ECO:0000259" key="1">
    <source>
        <dbReference type="Pfam" id="PF10536"/>
    </source>
</evidence>
<sequence>MLISKTNARLSIDEHLQQRLSTPASHDEDRIIKTYIHNLSARAPCIIEQYMEETRFLLMSRMLGETKLELALISAFLETWRPKTQIFYLPCSEYTITLKDVALQLGLPIDGSIVTGVVRIDNYRPICHQLLGNVLDKFSGN</sequence>
<name>A0ABR0Q9J7_GOSAR</name>
<evidence type="ECO:0000313" key="3">
    <source>
        <dbReference type="Proteomes" id="UP001358586"/>
    </source>
</evidence>
<protein>
    <recommendedName>
        <fullName evidence="1">Aminotransferase-like plant mobile domain-containing protein</fullName>
    </recommendedName>
</protein>
<proteinExistence type="predicted"/>
<dbReference type="InterPro" id="IPR019557">
    <property type="entry name" value="AminoTfrase-like_pln_mobile"/>
</dbReference>
<dbReference type="InterPro" id="IPR044824">
    <property type="entry name" value="MAIN-like"/>
</dbReference>
<comment type="caution">
    <text evidence="2">The sequence shown here is derived from an EMBL/GenBank/DDBJ whole genome shotgun (WGS) entry which is preliminary data.</text>
</comment>
<dbReference type="Proteomes" id="UP001358586">
    <property type="component" value="Chromosome 4"/>
</dbReference>
<keyword evidence="3" id="KW-1185">Reference proteome</keyword>
<dbReference type="Pfam" id="PF10536">
    <property type="entry name" value="PMD"/>
    <property type="match status" value="1"/>
</dbReference>
<gene>
    <name evidence="2" type="ORF">PVK06_011588</name>
</gene>
<dbReference type="PANTHER" id="PTHR46033:SF8">
    <property type="entry name" value="PROTEIN MAINTENANCE OF MERISTEMS-LIKE"/>
    <property type="match status" value="1"/>
</dbReference>
<accession>A0ABR0Q9J7</accession>
<feature type="domain" description="Aminotransferase-like plant mobile" evidence="1">
    <location>
        <begin position="62"/>
        <end position="136"/>
    </location>
</feature>
<evidence type="ECO:0000313" key="2">
    <source>
        <dbReference type="EMBL" id="KAK5835874.1"/>
    </source>
</evidence>
<dbReference type="PANTHER" id="PTHR46033">
    <property type="entry name" value="PROTEIN MAIN-LIKE 2"/>
    <property type="match status" value="1"/>
</dbReference>